<sequence length="319" mass="36536">MEKHTKKSGQTAYQKFYQLAEQVTNEVISQLEQGNVLWQKPWSSFGLPKNYQYGRYYAGFNAFYLHYMTEKRHFTAPYFLTFKQAQELGGHIRKGEKGTQVIYWKVFGPQTGRQDEVQEEEMPQSIRFVPFLWTVFNIDQVEGIDFTLPATFERTDQQIIEDCQRVVDQYPQPAPRILHGGSQAYYAPASDMVQVPELQNFVSAQAYHATLFHELIHSTGHPDRLNRFTEQKSRFGDESYSKEELIAEMGASFLSAFTGIKEAVFQNSVAYLQGWASRFKDDKTMLIYASTKAFKAASYLLALKAETAQETAPAVQSAA</sequence>
<comment type="caution">
    <text evidence="3">The sequence shown here is derived from an EMBL/GenBank/DDBJ whole genome shotgun (WGS) entry which is preliminary data.</text>
</comment>
<dbReference type="InterPro" id="IPR041459">
    <property type="entry name" value="MPTase-PolyVal"/>
</dbReference>
<reference evidence="3 4" key="1">
    <citation type="submission" date="2019-08" db="EMBL/GenBank/DDBJ databases">
        <authorList>
            <person name="Shi S."/>
        </authorList>
    </citation>
    <scope>NUCLEOTIDE SEQUENCE [LARGE SCALE GENOMIC DNA]</scope>
    <source>
        <strain evidence="3 4">GY10130</strain>
    </source>
</reference>
<dbReference type="AlphaFoldDB" id="A0A5C8J5K1"/>
<dbReference type="Proteomes" id="UP000321926">
    <property type="component" value="Unassembled WGS sequence"/>
</dbReference>
<feature type="domain" description="Polyvalent protein metallopeptidase" evidence="2">
    <location>
        <begin position="176"/>
        <end position="291"/>
    </location>
</feature>
<dbReference type="InterPro" id="IPR013610">
    <property type="entry name" value="ArdC_N"/>
</dbReference>
<organism evidence="3 4">
    <name type="scientific">Pontibacter qinzhouensis</name>
    <dbReference type="NCBI Taxonomy" id="2603253"/>
    <lineage>
        <taxon>Bacteria</taxon>
        <taxon>Pseudomonadati</taxon>
        <taxon>Bacteroidota</taxon>
        <taxon>Cytophagia</taxon>
        <taxon>Cytophagales</taxon>
        <taxon>Hymenobacteraceae</taxon>
        <taxon>Pontibacter</taxon>
    </lineage>
</organism>
<evidence type="ECO:0000313" key="4">
    <source>
        <dbReference type="Proteomes" id="UP000321926"/>
    </source>
</evidence>
<dbReference type="OrthoDB" id="9792687at2"/>
<accession>A0A5C8J5K1</accession>
<dbReference type="PIRSF" id="PIRSF037112">
    <property type="entry name" value="Antirestriction_ArdC"/>
    <property type="match status" value="1"/>
</dbReference>
<dbReference type="EMBL" id="VRTY01000102">
    <property type="protein sequence ID" value="TXK31120.1"/>
    <property type="molecule type" value="Genomic_DNA"/>
</dbReference>
<dbReference type="Pfam" id="PF18818">
    <property type="entry name" value="MPTase-PolyVal"/>
    <property type="match status" value="1"/>
</dbReference>
<protein>
    <submittedName>
        <fullName evidence="3">DUF1738 domain-containing protein</fullName>
    </submittedName>
</protein>
<gene>
    <name evidence="3" type="ORF">FVR03_19975</name>
</gene>
<evidence type="ECO:0000313" key="3">
    <source>
        <dbReference type="EMBL" id="TXK31120.1"/>
    </source>
</evidence>
<proteinExistence type="predicted"/>
<dbReference type="GO" id="GO:0003697">
    <property type="term" value="F:single-stranded DNA binding"/>
    <property type="evidence" value="ECO:0007669"/>
    <property type="project" value="InterPro"/>
</dbReference>
<dbReference type="Pfam" id="PF08401">
    <property type="entry name" value="ArdcN"/>
    <property type="match status" value="1"/>
</dbReference>
<evidence type="ECO:0000259" key="2">
    <source>
        <dbReference type="Pfam" id="PF18818"/>
    </source>
</evidence>
<evidence type="ECO:0000259" key="1">
    <source>
        <dbReference type="Pfam" id="PF08401"/>
    </source>
</evidence>
<name>A0A5C8J5K1_9BACT</name>
<dbReference type="InterPro" id="IPR017113">
    <property type="entry name" value="Antirestriction_ArdC"/>
</dbReference>
<dbReference type="RefSeq" id="WP_147923543.1">
    <property type="nucleotide sequence ID" value="NZ_VRTY01000102.1"/>
</dbReference>
<feature type="domain" description="N-terminal" evidence="1">
    <location>
        <begin position="18"/>
        <end position="128"/>
    </location>
</feature>
<keyword evidence="4" id="KW-1185">Reference proteome</keyword>